<dbReference type="PROSITE" id="PS51726">
    <property type="entry name" value="MYST_HAT"/>
    <property type="match status" value="1"/>
</dbReference>
<evidence type="ECO:0000256" key="5">
    <source>
        <dbReference type="ARBA" id="ARBA00022723"/>
    </source>
</evidence>
<dbReference type="InterPro" id="IPR040706">
    <property type="entry name" value="Zf-MYST"/>
</dbReference>
<dbReference type="OrthoDB" id="787137at2759"/>
<keyword evidence="4" id="KW-0808">Transferase</keyword>
<dbReference type="GO" id="GO:0003712">
    <property type="term" value="F:transcription coregulator activity"/>
    <property type="evidence" value="ECO:0007669"/>
    <property type="project" value="TreeGrafter"/>
</dbReference>
<name>A0A0N5CS08_THECL</name>
<evidence type="ECO:0000256" key="12">
    <source>
        <dbReference type="RuleBase" id="RU361211"/>
    </source>
</evidence>
<evidence type="ECO:0000259" key="13">
    <source>
        <dbReference type="PROSITE" id="PS51726"/>
    </source>
</evidence>
<dbReference type="SUPFAM" id="SSF55729">
    <property type="entry name" value="Acyl-CoA N-acyltransferases (Nat)"/>
    <property type="match status" value="1"/>
</dbReference>
<gene>
    <name evidence="14" type="ORF">TCLT_LOCUS3009</name>
</gene>
<evidence type="ECO:0000256" key="8">
    <source>
        <dbReference type="ARBA" id="ARBA00022853"/>
    </source>
</evidence>
<evidence type="ECO:0000256" key="9">
    <source>
        <dbReference type="ARBA" id="ARBA00022990"/>
    </source>
</evidence>
<comment type="similarity">
    <text evidence="2 12">Belongs to the MYST (SAS/MOZ) family.</text>
</comment>
<dbReference type="Gene3D" id="1.10.10.10">
    <property type="entry name" value="Winged helix-like DNA-binding domain superfamily/Winged helix DNA-binding domain"/>
    <property type="match status" value="1"/>
</dbReference>
<keyword evidence="6" id="KW-0863">Zinc-finger</keyword>
<dbReference type="AlphaFoldDB" id="A0A0N5CS08"/>
<feature type="active site" description="Proton donor/acceptor" evidence="11">
    <location>
        <position position="180"/>
    </location>
</feature>
<dbReference type="EC" id="2.3.1.48" evidence="3 12"/>
<comment type="subcellular location">
    <subcellularLocation>
        <location evidence="1 12">Nucleus</location>
    </subcellularLocation>
</comment>
<dbReference type="GO" id="GO:0006357">
    <property type="term" value="P:regulation of transcription by RNA polymerase II"/>
    <property type="evidence" value="ECO:0007669"/>
    <property type="project" value="TreeGrafter"/>
</dbReference>
<keyword evidence="15" id="KW-1185">Reference proteome</keyword>
<protein>
    <recommendedName>
        <fullName evidence="3 12">Histone acetyltransferase</fullName>
        <ecNumber evidence="3 12">2.3.1.48</ecNumber>
    </recommendedName>
</protein>
<dbReference type="OMA" id="EGRLWIC"/>
<sequence length="255" mass="29418">MTVDKAVERQWIQFGSSRVLASYRSAYPEHLTKMNTLYLCEFCLMGFADEVSYTIHKNLCSWYNPPGNEIYRDGVLSFWEVDGNKDIGYCRRVCLLSKLFLAAKFIHYDVEPFIFYILTEHSRSGYVFVGYFSKEKDPDTANNLSCLFTFPTSRQLGYGKLLIDLSYKLSVREKKVGGPEHPLSDLGLITYQSYWKAVIISYFRKKKPVNTVCIKDISCETGLQTSDIIYTMLQNKMIRYVNGCHLFSMVCPSLS</sequence>
<organism evidence="16">
    <name type="scientific">Thelazia callipaeda</name>
    <name type="common">Oriental eyeworm</name>
    <name type="synonym">Parasitic nematode</name>
    <dbReference type="NCBI Taxonomy" id="103827"/>
    <lineage>
        <taxon>Eukaryota</taxon>
        <taxon>Metazoa</taxon>
        <taxon>Ecdysozoa</taxon>
        <taxon>Nematoda</taxon>
        <taxon>Chromadorea</taxon>
        <taxon>Rhabditida</taxon>
        <taxon>Spirurina</taxon>
        <taxon>Spiruromorpha</taxon>
        <taxon>Thelazioidea</taxon>
        <taxon>Thelaziidae</taxon>
        <taxon>Thelazia</taxon>
    </lineage>
</organism>
<dbReference type="Gene3D" id="3.40.630.30">
    <property type="match status" value="1"/>
</dbReference>
<reference evidence="16" key="1">
    <citation type="submission" date="2017-02" db="UniProtKB">
        <authorList>
            <consortium name="WormBaseParasite"/>
        </authorList>
    </citation>
    <scope>IDENTIFICATION</scope>
</reference>
<dbReference type="Gene3D" id="3.30.60.60">
    <property type="entry name" value="N-acetyl transferase-like"/>
    <property type="match status" value="1"/>
</dbReference>
<dbReference type="Proteomes" id="UP000276776">
    <property type="component" value="Unassembled WGS sequence"/>
</dbReference>
<keyword evidence="10 12" id="KW-0539">Nucleus</keyword>
<dbReference type="InterPro" id="IPR050603">
    <property type="entry name" value="MYST_HAT"/>
</dbReference>
<dbReference type="InterPro" id="IPR016181">
    <property type="entry name" value="Acyl_CoA_acyltransferase"/>
</dbReference>
<keyword evidence="8" id="KW-0156">Chromatin regulator</keyword>
<dbReference type="GO" id="GO:0003682">
    <property type="term" value="F:chromatin binding"/>
    <property type="evidence" value="ECO:0007669"/>
    <property type="project" value="TreeGrafter"/>
</dbReference>
<reference evidence="14 15" key="2">
    <citation type="submission" date="2018-11" db="EMBL/GenBank/DDBJ databases">
        <authorList>
            <consortium name="Pathogen Informatics"/>
        </authorList>
    </citation>
    <scope>NUCLEOTIDE SEQUENCE [LARGE SCALE GENOMIC DNA]</scope>
</reference>
<dbReference type="PANTHER" id="PTHR10615">
    <property type="entry name" value="HISTONE ACETYLTRANSFERASE"/>
    <property type="match status" value="1"/>
</dbReference>
<evidence type="ECO:0000313" key="14">
    <source>
        <dbReference type="EMBL" id="VDM99257.1"/>
    </source>
</evidence>
<proteinExistence type="inferred from homology"/>
<evidence type="ECO:0000256" key="10">
    <source>
        <dbReference type="ARBA" id="ARBA00023242"/>
    </source>
</evidence>
<evidence type="ECO:0000256" key="1">
    <source>
        <dbReference type="ARBA" id="ARBA00004123"/>
    </source>
</evidence>
<evidence type="ECO:0000313" key="16">
    <source>
        <dbReference type="WBParaSite" id="TCLT_0000300801-mRNA-1"/>
    </source>
</evidence>
<keyword evidence="7" id="KW-0862">Zinc</keyword>
<feature type="domain" description="MYST-type HAT" evidence="13">
    <location>
        <begin position="4"/>
        <end position="255"/>
    </location>
</feature>
<evidence type="ECO:0000256" key="2">
    <source>
        <dbReference type="ARBA" id="ARBA00010107"/>
    </source>
</evidence>
<dbReference type="GO" id="GO:0004402">
    <property type="term" value="F:histone acetyltransferase activity"/>
    <property type="evidence" value="ECO:0007669"/>
    <property type="project" value="InterPro"/>
</dbReference>
<keyword evidence="9" id="KW-0007">Acetylation</keyword>
<keyword evidence="5" id="KW-0479">Metal-binding</keyword>
<accession>A0A0N5CS08</accession>
<dbReference type="Pfam" id="PF01853">
    <property type="entry name" value="MOZ_SAS"/>
    <property type="match status" value="1"/>
</dbReference>
<dbReference type="Pfam" id="PF17772">
    <property type="entry name" value="zf-MYST"/>
    <property type="match status" value="1"/>
</dbReference>
<evidence type="ECO:0000256" key="6">
    <source>
        <dbReference type="ARBA" id="ARBA00022771"/>
    </source>
</evidence>
<evidence type="ECO:0000256" key="11">
    <source>
        <dbReference type="PIRSR" id="PIRSR602717-51"/>
    </source>
</evidence>
<evidence type="ECO:0000256" key="7">
    <source>
        <dbReference type="ARBA" id="ARBA00022833"/>
    </source>
</evidence>
<dbReference type="InterPro" id="IPR036388">
    <property type="entry name" value="WH-like_DNA-bd_sf"/>
</dbReference>
<evidence type="ECO:0000313" key="15">
    <source>
        <dbReference type="Proteomes" id="UP000276776"/>
    </source>
</evidence>
<evidence type="ECO:0000256" key="3">
    <source>
        <dbReference type="ARBA" id="ARBA00013184"/>
    </source>
</evidence>
<dbReference type="WBParaSite" id="TCLT_0000300801-mRNA-1">
    <property type="protein sequence ID" value="TCLT_0000300801-mRNA-1"/>
    <property type="gene ID" value="TCLT_0000300801"/>
</dbReference>
<comment type="catalytic activity">
    <reaction evidence="12">
        <text>L-lysyl-[protein] + acetyl-CoA = N(6)-acetyl-L-lysyl-[protein] + CoA + H(+)</text>
        <dbReference type="Rhea" id="RHEA:45948"/>
        <dbReference type="Rhea" id="RHEA-COMP:9752"/>
        <dbReference type="Rhea" id="RHEA-COMP:10731"/>
        <dbReference type="ChEBI" id="CHEBI:15378"/>
        <dbReference type="ChEBI" id="CHEBI:29969"/>
        <dbReference type="ChEBI" id="CHEBI:57287"/>
        <dbReference type="ChEBI" id="CHEBI:57288"/>
        <dbReference type="ChEBI" id="CHEBI:61930"/>
        <dbReference type="EC" id="2.3.1.48"/>
    </reaction>
</comment>
<dbReference type="PANTHER" id="PTHR10615:SF161">
    <property type="entry name" value="HISTONE ACETYLTRANSFERASE KAT7"/>
    <property type="match status" value="1"/>
</dbReference>
<dbReference type="STRING" id="103827.A0A0N5CS08"/>
<dbReference type="GO" id="GO:0000785">
    <property type="term" value="C:chromatin"/>
    <property type="evidence" value="ECO:0007669"/>
    <property type="project" value="TreeGrafter"/>
</dbReference>
<evidence type="ECO:0000256" key="4">
    <source>
        <dbReference type="ARBA" id="ARBA00022679"/>
    </source>
</evidence>
<dbReference type="GO" id="GO:0008270">
    <property type="term" value="F:zinc ion binding"/>
    <property type="evidence" value="ECO:0007669"/>
    <property type="project" value="UniProtKB-KW"/>
</dbReference>
<dbReference type="InterPro" id="IPR002717">
    <property type="entry name" value="HAT_MYST-type"/>
</dbReference>
<dbReference type="EMBL" id="UYYF01000883">
    <property type="protein sequence ID" value="VDM99257.1"/>
    <property type="molecule type" value="Genomic_DNA"/>
</dbReference>
<dbReference type="GO" id="GO:0005634">
    <property type="term" value="C:nucleus"/>
    <property type="evidence" value="ECO:0007669"/>
    <property type="project" value="UniProtKB-SubCell"/>
</dbReference>